<dbReference type="Pfam" id="PF02581">
    <property type="entry name" value="TMP-TENI"/>
    <property type="match status" value="1"/>
</dbReference>
<protein>
    <submittedName>
        <fullName evidence="2">Thiamine phosphate synthase</fullName>
    </submittedName>
</protein>
<dbReference type="InterPro" id="IPR013785">
    <property type="entry name" value="Aldolase_TIM"/>
</dbReference>
<dbReference type="SUPFAM" id="SSF51391">
    <property type="entry name" value="Thiamin phosphate synthase"/>
    <property type="match status" value="1"/>
</dbReference>
<reference evidence="3" key="1">
    <citation type="submission" date="2017-10" db="EMBL/GenBank/DDBJ databases">
        <title>Completed PacBio SMRT sequence of Methylosinus trichosporium OB3b reveals presence of a third large plasmid.</title>
        <authorList>
            <person name="Charles T.C."/>
            <person name="Lynch M.D.J."/>
            <person name="Heil J.R."/>
            <person name="Cheng J."/>
        </authorList>
    </citation>
    <scope>NUCLEOTIDE SEQUENCE [LARGE SCALE GENOMIC DNA]</scope>
    <source>
        <strain evidence="3">OB3b</strain>
    </source>
</reference>
<proteinExistence type="predicted"/>
<dbReference type="InterPro" id="IPR036206">
    <property type="entry name" value="ThiamineP_synth_sf"/>
</dbReference>
<dbReference type="EMBL" id="CP023737">
    <property type="protein sequence ID" value="ATQ68028.1"/>
    <property type="molecule type" value="Genomic_DNA"/>
</dbReference>
<feature type="domain" description="Thiamine phosphate synthase/TenI" evidence="1">
    <location>
        <begin position="18"/>
        <end position="171"/>
    </location>
</feature>
<organism evidence="2 3">
    <name type="scientific">Methylosinus trichosporium (strain ATCC 35070 / NCIMB 11131 / UNIQEM 75 / OB3b)</name>
    <dbReference type="NCBI Taxonomy" id="595536"/>
    <lineage>
        <taxon>Bacteria</taxon>
        <taxon>Pseudomonadati</taxon>
        <taxon>Pseudomonadota</taxon>
        <taxon>Alphaproteobacteria</taxon>
        <taxon>Hyphomicrobiales</taxon>
        <taxon>Methylocystaceae</taxon>
        <taxon>Methylosinus</taxon>
    </lineage>
</organism>
<dbReference type="Proteomes" id="UP000230709">
    <property type="component" value="Chromosome"/>
</dbReference>
<evidence type="ECO:0000313" key="3">
    <source>
        <dbReference type="Proteomes" id="UP000230709"/>
    </source>
</evidence>
<dbReference type="CDD" id="cd00564">
    <property type="entry name" value="TMP_TenI"/>
    <property type="match status" value="1"/>
</dbReference>
<dbReference type="InterPro" id="IPR022998">
    <property type="entry name" value="ThiamineP_synth_TenI"/>
</dbReference>
<keyword evidence="3" id="KW-1185">Reference proteome</keyword>
<dbReference type="KEGG" id="mtw:CQW49_09105"/>
<dbReference type="GO" id="GO:0009228">
    <property type="term" value="P:thiamine biosynthetic process"/>
    <property type="evidence" value="ECO:0007669"/>
    <property type="project" value="UniProtKB-KW"/>
</dbReference>
<name>A0A2D2CZ52_METT3</name>
<dbReference type="Gene3D" id="3.20.20.70">
    <property type="entry name" value="Aldolase class I"/>
    <property type="match status" value="1"/>
</dbReference>
<dbReference type="AlphaFoldDB" id="A0A2D2CZ52"/>
<dbReference type="STRING" id="595536.GCA_000178815_03333"/>
<dbReference type="RefSeq" id="WP_004448160.1">
    <property type="nucleotide sequence ID" value="NZ_ADVE02000001.1"/>
</dbReference>
<accession>A0A2D2CZ52</accession>
<sequence length="200" mass="21314">MSEPARLYLATPLLTAVDPFLPALREALDAAEVASLLLRLGEGASDEAVRAVAALAQPRDIALLLEGESERVARCGADGLHFSYGDKRLAAELKRLHPDFIVGVGGLETRDDAMRAGEAGADYLLFDGDFDETLERAAWWAEIFETPCVALARRLEEVGPLAATGAEFVMIGEAAWSDPRGPAAALREAAARIAAEDVAR</sequence>
<gene>
    <name evidence="2" type="ORF">CQW49_09105</name>
</gene>
<evidence type="ECO:0000313" key="2">
    <source>
        <dbReference type="EMBL" id="ATQ68028.1"/>
    </source>
</evidence>
<evidence type="ECO:0000259" key="1">
    <source>
        <dbReference type="Pfam" id="PF02581"/>
    </source>
</evidence>